<dbReference type="GO" id="GO:0006364">
    <property type="term" value="P:rRNA processing"/>
    <property type="evidence" value="ECO:0007669"/>
    <property type="project" value="UniProtKB-KW"/>
</dbReference>
<evidence type="ECO:0000256" key="2">
    <source>
        <dbReference type="ARBA" id="ARBA00006678"/>
    </source>
</evidence>
<dbReference type="VEuPathDB" id="FungiDB:MELLADRAFT_109732"/>
<dbReference type="Pfam" id="PF01138">
    <property type="entry name" value="RNase_PH"/>
    <property type="match status" value="1"/>
</dbReference>
<protein>
    <recommendedName>
        <fullName evidence="7">Exoribonuclease phosphorolytic domain-containing protein</fullName>
    </recommendedName>
</protein>
<dbReference type="CDD" id="cd11372">
    <property type="entry name" value="RNase_PH_RRP46"/>
    <property type="match status" value="1"/>
</dbReference>
<evidence type="ECO:0000313" key="9">
    <source>
        <dbReference type="Proteomes" id="UP000001072"/>
    </source>
</evidence>
<evidence type="ECO:0000256" key="4">
    <source>
        <dbReference type="ARBA" id="ARBA00022835"/>
    </source>
</evidence>
<dbReference type="KEGG" id="mlr:MELLADRAFT_109732"/>
<dbReference type="Proteomes" id="UP000001072">
    <property type="component" value="Unassembled WGS sequence"/>
</dbReference>
<evidence type="ECO:0000256" key="3">
    <source>
        <dbReference type="ARBA" id="ARBA00022552"/>
    </source>
</evidence>
<feature type="compositionally biased region" description="Basic residues" evidence="6">
    <location>
        <begin position="309"/>
        <end position="319"/>
    </location>
</feature>
<dbReference type="GO" id="GO:0034475">
    <property type="term" value="P:U4 snRNA 3'-end processing"/>
    <property type="evidence" value="ECO:0007669"/>
    <property type="project" value="TreeGrafter"/>
</dbReference>
<proteinExistence type="inferred from homology"/>
<dbReference type="GO" id="GO:0000176">
    <property type="term" value="C:nuclear exosome (RNase complex)"/>
    <property type="evidence" value="ECO:0007669"/>
    <property type="project" value="TreeGrafter"/>
</dbReference>
<dbReference type="eggNOG" id="KOG1069">
    <property type="taxonomic scope" value="Eukaryota"/>
</dbReference>
<feature type="compositionally biased region" description="Low complexity" evidence="6">
    <location>
        <begin position="295"/>
        <end position="306"/>
    </location>
</feature>
<dbReference type="STRING" id="747676.F4RXF6"/>
<feature type="domain" description="Exoribonuclease phosphorolytic" evidence="7">
    <location>
        <begin position="14"/>
        <end position="152"/>
    </location>
</feature>
<dbReference type="InParanoid" id="F4RXF6"/>
<feature type="region of interest" description="Disordered" evidence="6">
    <location>
        <begin position="279"/>
        <end position="319"/>
    </location>
</feature>
<dbReference type="PANTHER" id="PTHR11953">
    <property type="entry name" value="EXOSOME COMPLEX COMPONENT"/>
    <property type="match status" value="1"/>
</dbReference>
<dbReference type="GO" id="GO:0071028">
    <property type="term" value="P:nuclear mRNA surveillance"/>
    <property type="evidence" value="ECO:0007669"/>
    <property type="project" value="TreeGrafter"/>
</dbReference>
<sequence length="319" mass="34878">MLFRRSDARTNLDIRPLTISLSTLSRADGSCNFAFGDLKVLGAMTGPAEVKVWDEKPKHATVEVNVLPISSLPGPSSKSSAQSIKSFISPIIYLEQYPRSLIQINLQTLSKPSERWSSTRKPSRLGFEENESISERAALMNASSIALLDGGVGMSGVGIAVAVAIVKSELVQQIGEDEDRMKEDEDQEWVILLDPSPNEEAQATSLHLIGYQFGSHPTPSNPIIDNVRQSEPTLCFCESYGSFDQTQLKGVFEVSQTGIAQIYSLIRTSLEHQYLQTLSRPGTLNPSSLPPPPSTASAPNTQTTDTTKQKKKKKDKTNN</sequence>
<dbReference type="InterPro" id="IPR050080">
    <property type="entry name" value="RNase_PH"/>
</dbReference>
<dbReference type="InterPro" id="IPR027408">
    <property type="entry name" value="PNPase/RNase_PH_dom_sf"/>
</dbReference>
<organism evidence="9">
    <name type="scientific">Melampsora larici-populina (strain 98AG31 / pathotype 3-4-7)</name>
    <name type="common">Poplar leaf rust fungus</name>
    <dbReference type="NCBI Taxonomy" id="747676"/>
    <lineage>
        <taxon>Eukaryota</taxon>
        <taxon>Fungi</taxon>
        <taxon>Dikarya</taxon>
        <taxon>Basidiomycota</taxon>
        <taxon>Pucciniomycotina</taxon>
        <taxon>Pucciniomycetes</taxon>
        <taxon>Pucciniales</taxon>
        <taxon>Melampsoraceae</taxon>
        <taxon>Melampsora</taxon>
    </lineage>
</organism>
<dbReference type="RefSeq" id="XP_007413789.1">
    <property type="nucleotide sequence ID" value="XM_007413727.1"/>
</dbReference>
<name>F4RXF6_MELLP</name>
<dbReference type="InterPro" id="IPR001247">
    <property type="entry name" value="ExoRNase_PH_dom1"/>
</dbReference>
<dbReference type="SUPFAM" id="SSF55666">
    <property type="entry name" value="Ribonuclease PH domain 2-like"/>
    <property type="match status" value="1"/>
</dbReference>
<dbReference type="AlphaFoldDB" id="F4RXF6"/>
<dbReference type="OrthoDB" id="27298at2759"/>
<keyword evidence="3" id="KW-0698">rRNA processing</keyword>
<dbReference type="GO" id="GO:0016075">
    <property type="term" value="P:rRNA catabolic process"/>
    <property type="evidence" value="ECO:0007669"/>
    <property type="project" value="TreeGrafter"/>
</dbReference>
<gene>
    <name evidence="8" type="ORF">MELLADRAFT_109732</name>
</gene>
<dbReference type="Gene3D" id="3.30.230.70">
    <property type="entry name" value="GHMP Kinase, N-terminal domain"/>
    <property type="match status" value="1"/>
</dbReference>
<evidence type="ECO:0000256" key="6">
    <source>
        <dbReference type="SAM" id="MobiDB-lite"/>
    </source>
</evidence>
<dbReference type="GO" id="GO:0000177">
    <property type="term" value="C:cytoplasmic exosome (RNase complex)"/>
    <property type="evidence" value="ECO:0007669"/>
    <property type="project" value="TreeGrafter"/>
</dbReference>
<dbReference type="GO" id="GO:0003723">
    <property type="term" value="F:RNA binding"/>
    <property type="evidence" value="ECO:0007669"/>
    <property type="project" value="TreeGrafter"/>
</dbReference>
<evidence type="ECO:0000256" key="5">
    <source>
        <dbReference type="ARBA" id="ARBA00023242"/>
    </source>
</evidence>
<dbReference type="GO" id="GO:0071051">
    <property type="term" value="P:poly(A)-dependent snoRNA 3'-end processing"/>
    <property type="evidence" value="ECO:0007669"/>
    <property type="project" value="TreeGrafter"/>
</dbReference>
<dbReference type="InterPro" id="IPR036345">
    <property type="entry name" value="ExoRNase_PH_dom2_sf"/>
</dbReference>
<dbReference type="SUPFAM" id="SSF54211">
    <property type="entry name" value="Ribosomal protein S5 domain 2-like"/>
    <property type="match status" value="1"/>
</dbReference>
<dbReference type="HOGENOM" id="CLU_063514_2_0_1"/>
<evidence type="ECO:0000313" key="8">
    <source>
        <dbReference type="EMBL" id="EGG02996.1"/>
    </source>
</evidence>
<dbReference type="EMBL" id="GL883127">
    <property type="protein sequence ID" value="EGG02996.1"/>
    <property type="molecule type" value="Genomic_DNA"/>
</dbReference>
<accession>F4RXF6</accession>
<evidence type="ECO:0000256" key="1">
    <source>
        <dbReference type="ARBA" id="ARBA00004123"/>
    </source>
</evidence>
<dbReference type="GO" id="GO:0005730">
    <property type="term" value="C:nucleolus"/>
    <property type="evidence" value="ECO:0007669"/>
    <property type="project" value="TreeGrafter"/>
</dbReference>
<comment type="similarity">
    <text evidence="2">Belongs to the RNase PH family.</text>
</comment>
<keyword evidence="5" id="KW-0539">Nucleus</keyword>
<reference evidence="9" key="1">
    <citation type="journal article" date="2011" name="Proc. Natl. Acad. Sci. U.S.A.">
        <title>Obligate biotrophy features unraveled by the genomic analysis of rust fungi.</title>
        <authorList>
            <person name="Duplessis S."/>
            <person name="Cuomo C.A."/>
            <person name="Lin Y.-C."/>
            <person name="Aerts A."/>
            <person name="Tisserant E."/>
            <person name="Veneault-Fourrey C."/>
            <person name="Joly D.L."/>
            <person name="Hacquard S."/>
            <person name="Amselem J."/>
            <person name="Cantarel B.L."/>
            <person name="Chiu R."/>
            <person name="Coutinho P.M."/>
            <person name="Feau N."/>
            <person name="Field M."/>
            <person name="Frey P."/>
            <person name="Gelhaye E."/>
            <person name="Goldberg J."/>
            <person name="Grabherr M.G."/>
            <person name="Kodira C.D."/>
            <person name="Kohler A."/>
            <person name="Kuees U."/>
            <person name="Lindquist E.A."/>
            <person name="Lucas S.M."/>
            <person name="Mago R."/>
            <person name="Mauceli E."/>
            <person name="Morin E."/>
            <person name="Murat C."/>
            <person name="Pangilinan J.L."/>
            <person name="Park R."/>
            <person name="Pearson M."/>
            <person name="Quesneville H."/>
            <person name="Rouhier N."/>
            <person name="Sakthikumar S."/>
            <person name="Salamov A.A."/>
            <person name="Schmutz J."/>
            <person name="Selles B."/>
            <person name="Shapiro H."/>
            <person name="Tanguay P."/>
            <person name="Tuskan G.A."/>
            <person name="Henrissat B."/>
            <person name="Van de Peer Y."/>
            <person name="Rouze P."/>
            <person name="Ellis J.G."/>
            <person name="Dodds P.N."/>
            <person name="Schein J.E."/>
            <person name="Zhong S."/>
            <person name="Hamelin R.C."/>
            <person name="Grigoriev I.V."/>
            <person name="Szabo L.J."/>
            <person name="Martin F."/>
        </authorList>
    </citation>
    <scope>NUCLEOTIDE SEQUENCE [LARGE SCALE GENOMIC DNA]</scope>
    <source>
        <strain evidence="9">98AG31 / pathotype 3-4-7</strain>
    </source>
</reference>
<comment type="subcellular location">
    <subcellularLocation>
        <location evidence="1">Nucleus</location>
    </subcellularLocation>
</comment>
<dbReference type="InterPro" id="IPR020568">
    <property type="entry name" value="Ribosomal_Su5_D2-typ_SF"/>
</dbReference>
<evidence type="ECO:0000259" key="7">
    <source>
        <dbReference type="Pfam" id="PF01138"/>
    </source>
</evidence>
<dbReference type="GeneID" id="18923853"/>
<keyword evidence="9" id="KW-1185">Reference proteome</keyword>
<dbReference type="PANTHER" id="PTHR11953:SF1">
    <property type="entry name" value="EXOSOME COMPLEX COMPONENT RRP46"/>
    <property type="match status" value="1"/>
</dbReference>
<keyword evidence="4" id="KW-0271">Exosome</keyword>